<dbReference type="InterPro" id="IPR025340">
    <property type="entry name" value="DUF4246"/>
</dbReference>
<name>A0A3R7Z847_APHAT</name>
<feature type="domain" description="DUF4246" evidence="1">
    <location>
        <begin position="109"/>
        <end position="501"/>
    </location>
</feature>
<sequence length="702" mass="79510">MAATSFWRPRAHTDNKFAYVTFDEPYTLVELKYMDILCQILMKPQWWVKMQDVTILAKWKAESALSDNDFGFLVRELEFYVNQYMLTTNEQPLPSTDPHPLGIVPLPAHGVFMTDHLVDSDLLRSIQALTAPLEAEARARGDFHPNSDDQVLDIVHPSLYCAVNGRTRITSSSSSLSSAPLTGESVLQWPLSSVFDVSNRFQWLPTPVHVDSCGHASFQSYINNIHPSDHSDLYPQLASLFELMLPMFETCLGSADVQPRHRIAHINMDQVMPTNKSECARQAFFAQRRLDNPNSVTDGDEFEDDVWEFAESFDEANVPLFLPALPTDEFEFEAQFPSVKLNNNTLQVIVKIASIELTPHKSTYPGGSWHVEGMIHESIAASGILYYDCDNVTPSKLWFRHAFEPDYEFEYEQDEHTAITAVYGVSREGTDNTQVVGHIEACTGRCVVFPNYMQHRVAPFQLADPTRPGHRKIICFFLINPQHSILSTANVPPQQETWIQRSLDSTFAGTLPEEALDLIRAMVGATTHDQAKDVMTQLMQERKGSDVVEMHGETFYPKINFGTPVSQHDMFLVKLSFASVHAAIKPWYLIYGVTRLSKLVTCVPQLIDLFFADAVFFGEVAIVTLLLRLVQSTPTPLPLKRDALTVAAMNGQVDMFQHLQQWQYRNVMTWATHGGRLAMLQYLHEQHATRTVYGARGSRFQR</sequence>
<dbReference type="PANTHER" id="PTHR33119">
    <property type="entry name" value="IFI3P"/>
    <property type="match status" value="1"/>
</dbReference>
<dbReference type="VEuPathDB" id="FungiDB:H257_17652"/>
<reference evidence="2" key="1">
    <citation type="submission" date="2018-07" db="EMBL/GenBank/DDBJ databases">
        <title>Annotation of Aphanomyces astaci genome assembly.</title>
        <authorList>
            <person name="Studholme D.J."/>
        </authorList>
    </citation>
    <scope>NUCLEOTIDE SEQUENCE [LARGE SCALE GENOMIC DNA]</scope>
    <source>
        <strain evidence="2">Pc</strain>
    </source>
</reference>
<gene>
    <name evidence="2" type="ORF">B5M09_012729</name>
</gene>
<proteinExistence type="predicted"/>
<dbReference type="PANTHER" id="PTHR33119:SF1">
    <property type="entry name" value="FE2OG DIOXYGENASE DOMAIN-CONTAINING PROTEIN"/>
    <property type="match status" value="1"/>
</dbReference>
<dbReference type="Proteomes" id="UP000284702">
    <property type="component" value="Unassembled WGS sequence"/>
</dbReference>
<evidence type="ECO:0000259" key="1">
    <source>
        <dbReference type="Pfam" id="PF14033"/>
    </source>
</evidence>
<comment type="caution">
    <text evidence="2">The sequence shown here is derived from an EMBL/GenBank/DDBJ whole genome shotgun (WGS) entry which is preliminary data.</text>
</comment>
<dbReference type="InterPro" id="IPR049192">
    <property type="entry name" value="DUF4246_C"/>
</dbReference>
<dbReference type="AlphaFoldDB" id="A0A3R7Z847"/>
<dbReference type="VEuPathDB" id="FungiDB:H257_17649"/>
<protein>
    <recommendedName>
        <fullName evidence="1">DUF4246 domain-containing protein</fullName>
    </recommendedName>
</protein>
<dbReference type="Pfam" id="PF14033">
    <property type="entry name" value="DUF4246"/>
    <property type="match status" value="1"/>
</dbReference>
<evidence type="ECO:0000313" key="2">
    <source>
        <dbReference type="EMBL" id="RQM21763.1"/>
    </source>
</evidence>
<keyword evidence="3" id="KW-1185">Reference proteome</keyword>
<dbReference type="EMBL" id="MZMZ02003397">
    <property type="protein sequence ID" value="RQM21763.1"/>
    <property type="molecule type" value="Genomic_DNA"/>
</dbReference>
<accession>A0A3R7Z847</accession>
<organism evidence="2 3">
    <name type="scientific">Aphanomyces astaci</name>
    <name type="common">Crayfish plague agent</name>
    <dbReference type="NCBI Taxonomy" id="112090"/>
    <lineage>
        <taxon>Eukaryota</taxon>
        <taxon>Sar</taxon>
        <taxon>Stramenopiles</taxon>
        <taxon>Oomycota</taxon>
        <taxon>Saprolegniomycetes</taxon>
        <taxon>Saprolegniales</taxon>
        <taxon>Verrucalvaceae</taxon>
        <taxon>Aphanomyces</taxon>
    </lineage>
</organism>
<evidence type="ECO:0000313" key="3">
    <source>
        <dbReference type="Proteomes" id="UP000284702"/>
    </source>
</evidence>